<comment type="caution">
    <text evidence="2">The sequence shown here is derived from an EMBL/GenBank/DDBJ whole genome shotgun (WGS) entry which is preliminary data.</text>
</comment>
<dbReference type="Proteomes" id="UP000886100">
    <property type="component" value="Unassembled WGS sequence"/>
</dbReference>
<sequence>MGNAAIGPGRGGASPAEEEAEALLESANDAARQARAFFITFLALSFYIGIIVWSTTDEMLLRVAPVRLPLLNVELPIRGFYAFTPWVYLLFHFNLLIQLYLLADKLHRFSDAATGLPERRACLTARLFSFAFSHHLAGTHHRRLPRFILSSMVWITMVWLPLAVLLGLQIGFLPFHDAEVLPWQRAAVTVDVLLLLVFWPLVHDEQGSPRSWYRKGWRWACDLAGRALRRLKAWAQRERNLAPIEFVRLLPAGLLQTLRRWSAEPDGGRTACLSASLLFLTALLSTGFSWFVAVLPGSSIEHRVAAMVPEAWLAEGERKETWSFAPRERKQSRRFALTAYLFDGPDAWFHRNLVLRERVLVQGQIDPELEAQLASDDEKVWKAAHKKVRGLNLRGRDLRYADFTGST</sequence>
<keyword evidence="1" id="KW-0812">Transmembrane</keyword>
<evidence type="ECO:0000256" key="1">
    <source>
        <dbReference type="SAM" id="Phobius"/>
    </source>
</evidence>
<feature type="non-terminal residue" evidence="2">
    <location>
        <position position="407"/>
    </location>
</feature>
<feature type="transmembrane region" description="Helical" evidence="1">
    <location>
        <begin position="270"/>
        <end position="293"/>
    </location>
</feature>
<keyword evidence="1" id="KW-0472">Membrane</keyword>
<reference evidence="2" key="1">
    <citation type="journal article" date="2020" name="mSystems">
        <title>Genome- and Community-Level Interaction Insights into Carbon Utilization and Element Cycling Functions of Hydrothermarchaeota in Hydrothermal Sediment.</title>
        <authorList>
            <person name="Zhou Z."/>
            <person name="Liu Y."/>
            <person name="Xu W."/>
            <person name="Pan J."/>
            <person name="Luo Z.H."/>
            <person name="Li M."/>
        </authorList>
    </citation>
    <scope>NUCLEOTIDE SEQUENCE [LARGE SCALE GENOMIC DNA]</scope>
    <source>
        <strain evidence="2">HyVt-535</strain>
    </source>
</reference>
<gene>
    <name evidence="2" type="ORF">ENJ98_04155</name>
</gene>
<feature type="transmembrane region" description="Helical" evidence="1">
    <location>
        <begin position="147"/>
        <end position="171"/>
    </location>
</feature>
<organism evidence="2">
    <name type="scientific">Thiolapillus brandeum</name>
    <dbReference type="NCBI Taxonomy" id="1076588"/>
    <lineage>
        <taxon>Bacteria</taxon>
        <taxon>Pseudomonadati</taxon>
        <taxon>Pseudomonadota</taxon>
        <taxon>Gammaproteobacteria</taxon>
        <taxon>Chromatiales</taxon>
        <taxon>Sedimenticolaceae</taxon>
        <taxon>Thiolapillus</taxon>
    </lineage>
</organism>
<feature type="transmembrane region" description="Helical" evidence="1">
    <location>
        <begin position="80"/>
        <end position="102"/>
    </location>
</feature>
<feature type="transmembrane region" description="Helical" evidence="1">
    <location>
        <begin position="36"/>
        <end position="55"/>
    </location>
</feature>
<feature type="transmembrane region" description="Helical" evidence="1">
    <location>
        <begin position="183"/>
        <end position="202"/>
    </location>
</feature>
<protein>
    <submittedName>
        <fullName evidence="2">Uncharacterized protein</fullName>
    </submittedName>
</protein>
<keyword evidence="1" id="KW-1133">Transmembrane helix</keyword>
<dbReference type="AlphaFoldDB" id="A0A7C5N9Z7"/>
<dbReference type="EMBL" id="DROM01000255">
    <property type="protein sequence ID" value="HHH13407.1"/>
    <property type="molecule type" value="Genomic_DNA"/>
</dbReference>
<name>A0A7C5N9Z7_9GAMM</name>
<evidence type="ECO:0000313" key="2">
    <source>
        <dbReference type="EMBL" id="HHH13407.1"/>
    </source>
</evidence>
<accession>A0A7C5N9Z7</accession>
<proteinExistence type="predicted"/>